<dbReference type="EMBL" id="MU157844">
    <property type="protein sequence ID" value="KAF9529686.1"/>
    <property type="molecule type" value="Genomic_DNA"/>
</dbReference>
<dbReference type="AlphaFoldDB" id="A0A9P6EIF1"/>
<keyword evidence="2" id="KW-1185">Reference proteome</keyword>
<organism evidence="1 2">
    <name type="scientific">Crepidotus variabilis</name>
    <dbReference type="NCBI Taxonomy" id="179855"/>
    <lineage>
        <taxon>Eukaryota</taxon>
        <taxon>Fungi</taxon>
        <taxon>Dikarya</taxon>
        <taxon>Basidiomycota</taxon>
        <taxon>Agaricomycotina</taxon>
        <taxon>Agaricomycetes</taxon>
        <taxon>Agaricomycetidae</taxon>
        <taxon>Agaricales</taxon>
        <taxon>Agaricineae</taxon>
        <taxon>Crepidotaceae</taxon>
        <taxon>Crepidotus</taxon>
    </lineage>
</organism>
<comment type="caution">
    <text evidence="1">The sequence shown here is derived from an EMBL/GenBank/DDBJ whole genome shotgun (WGS) entry which is preliminary data.</text>
</comment>
<gene>
    <name evidence="1" type="ORF">CPB83DRAFT_851977</name>
</gene>
<sequence length="81" mass="8911">MSGLVVNDKKPYMEVRKLLLGETSSTGVSWATHMAFHFTGSECLPSKSVGTIKKKVNVFLPKISESLLSIPVVLWTAFLVE</sequence>
<dbReference type="Proteomes" id="UP000807306">
    <property type="component" value="Unassembled WGS sequence"/>
</dbReference>
<protein>
    <submittedName>
        <fullName evidence="1">Uncharacterized protein</fullName>
    </submittedName>
</protein>
<name>A0A9P6EIF1_9AGAR</name>
<proteinExistence type="predicted"/>
<evidence type="ECO:0000313" key="1">
    <source>
        <dbReference type="EMBL" id="KAF9529686.1"/>
    </source>
</evidence>
<evidence type="ECO:0000313" key="2">
    <source>
        <dbReference type="Proteomes" id="UP000807306"/>
    </source>
</evidence>
<reference evidence="1" key="1">
    <citation type="submission" date="2020-11" db="EMBL/GenBank/DDBJ databases">
        <authorList>
            <consortium name="DOE Joint Genome Institute"/>
            <person name="Ahrendt S."/>
            <person name="Riley R."/>
            <person name="Andreopoulos W."/>
            <person name="Labutti K."/>
            <person name="Pangilinan J."/>
            <person name="Ruiz-Duenas F.J."/>
            <person name="Barrasa J.M."/>
            <person name="Sanchez-Garcia M."/>
            <person name="Camarero S."/>
            <person name="Miyauchi S."/>
            <person name="Serrano A."/>
            <person name="Linde D."/>
            <person name="Babiker R."/>
            <person name="Drula E."/>
            <person name="Ayuso-Fernandez I."/>
            <person name="Pacheco R."/>
            <person name="Padilla G."/>
            <person name="Ferreira P."/>
            <person name="Barriuso J."/>
            <person name="Kellner H."/>
            <person name="Castanera R."/>
            <person name="Alfaro M."/>
            <person name="Ramirez L."/>
            <person name="Pisabarro A.G."/>
            <person name="Kuo A."/>
            <person name="Tritt A."/>
            <person name="Lipzen A."/>
            <person name="He G."/>
            <person name="Yan M."/>
            <person name="Ng V."/>
            <person name="Cullen D."/>
            <person name="Martin F."/>
            <person name="Rosso M.-N."/>
            <person name="Henrissat B."/>
            <person name="Hibbett D."/>
            <person name="Martinez A.T."/>
            <person name="Grigoriev I.V."/>
        </authorList>
    </citation>
    <scope>NUCLEOTIDE SEQUENCE</scope>
    <source>
        <strain evidence="1">CBS 506.95</strain>
    </source>
</reference>
<accession>A0A9P6EIF1</accession>